<feature type="transmembrane region" description="Helical" evidence="1">
    <location>
        <begin position="702"/>
        <end position="723"/>
    </location>
</feature>
<proteinExistence type="predicted"/>
<feature type="domain" description="Carrier" evidence="2">
    <location>
        <begin position="493"/>
        <end position="571"/>
    </location>
</feature>
<dbReference type="Pfam" id="PF00501">
    <property type="entry name" value="AMP-binding"/>
    <property type="match status" value="1"/>
</dbReference>
<dbReference type="RefSeq" id="WP_108594154.1">
    <property type="nucleotide sequence ID" value="NZ_CP028913.1"/>
</dbReference>
<name>A0A2S0WSM6_9MICO</name>
<dbReference type="EMBL" id="CP028913">
    <property type="protein sequence ID" value="AWB94327.1"/>
    <property type="molecule type" value="Genomic_DNA"/>
</dbReference>
<dbReference type="PANTHER" id="PTHR43767:SF1">
    <property type="entry name" value="NONRIBOSOMAL PEPTIDE SYNTHASE PES1 (EUROFUNG)-RELATED"/>
    <property type="match status" value="1"/>
</dbReference>
<dbReference type="InterPro" id="IPR036736">
    <property type="entry name" value="ACP-like_sf"/>
</dbReference>
<dbReference type="SUPFAM" id="SSF56801">
    <property type="entry name" value="Acetyl-CoA synthetase-like"/>
    <property type="match status" value="1"/>
</dbReference>
<evidence type="ECO:0000259" key="2">
    <source>
        <dbReference type="PROSITE" id="PS50075"/>
    </source>
</evidence>
<gene>
    <name evidence="3" type="ORF">DCE93_00440</name>
</gene>
<dbReference type="InterPro" id="IPR050237">
    <property type="entry name" value="ATP-dep_AMP-bd_enzyme"/>
</dbReference>
<dbReference type="InterPro" id="IPR042099">
    <property type="entry name" value="ANL_N_sf"/>
</dbReference>
<dbReference type="Gene3D" id="1.10.1200.10">
    <property type="entry name" value="ACP-like"/>
    <property type="match status" value="1"/>
</dbReference>
<reference evidence="3 4" key="1">
    <citation type="submission" date="2018-04" db="EMBL/GenBank/DDBJ databases">
        <authorList>
            <person name="Li J."/>
        </authorList>
    </citation>
    <scope>NUCLEOTIDE SEQUENCE [LARGE SCALE GENOMIC DNA]</scope>
    <source>
        <strain evidence="4">30A</strain>
    </source>
</reference>
<dbReference type="Proteomes" id="UP000244729">
    <property type="component" value="Chromosome"/>
</dbReference>
<feature type="transmembrane region" description="Helical" evidence="1">
    <location>
        <begin position="600"/>
        <end position="616"/>
    </location>
</feature>
<dbReference type="SUPFAM" id="SSF47336">
    <property type="entry name" value="ACP-like"/>
    <property type="match status" value="1"/>
</dbReference>
<keyword evidence="1" id="KW-1133">Transmembrane helix</keyword>
<dbReference type="OrthoDB" id="8445630at2"/>
<dbReference type="PROSITE" id="PS50075">
    <property type="entry name" value="CARRIER"/>
    <property type="match status" value="1"/>
</dbReference>
<keyword evidence="1" id="KW-0812">Transmembrane</keyword>
<dbReference type="InterPro" id="IPR002656">
    <property type="entry name" value="Acyl_transf_3_dom"/>
</dbReference>
<organism evidence="3 4">
    <name type="scientific">Agromyces badenianii</name>
    <dbReference type="NCBI Taxonomy" id="2080742"/>
    <lineage>
        <taxon>Bacteria</taxon>
        <taxon>Bacillati</taxon>
        <taxon>Actinomycetota</taxon>
        <taxon>Actinomycetes</taxon>
        <taxon>Micrococcales</taxon>
        <taxon>Microbacteriaceae</taxon>
        <taxon>Agromyces</taxon>
    </lineage>
</organism>
<keyword evidence="1" id="KW-0472">Membrane</keyword>
<feature type="transmembrane region" description="Helical" evidence="1">
    <location>
        <begin position="661"/>
        <end position="682"/>
    </location>
</feature>
<dbReference type="InterPro" id="IPR009081">
    <property type="entry name" value="PP-bd_ACP"/>
</dbReference>
<sequence length="896" mass="95707">MSARSSETTRLRLLRGRASDDALVVGGVPLTYGEIQARVDARRDELGSTRRLVMIEGGNALEPVVTYLAALEGGHVVLFVDGDPARSAEHRRGLIERFDPDIVATGPNGAGTAASVAPWHLDERREGTRHELHPELAMLASTSGSTGSPKLVRLSRENVVSNAIAIGDSLQLGPSDRAITTLPLHYCYGLSVVNSHLVSGAGVALTERSVVDDGFWNEFTASAATSFAGVPYTFELLEATGFAGRHLPNLRYITQAGGRLDPERVRRFARLGRERHFDFIVMYGQTEATARMAYLPPHLAEASAGAIGIPIPGGRFTIDAPAGEDVGELVYGGPNVMMGYAEQPADFALGREIEELRTGDLARVRDDGLYEIVGRNNRFAKIFGLRLDLDRVERLLADEGSSHAGGHEVRAASCDERLLLFVLAERFAGPVRDRAVALFGLPAHAIRVHAVAEFPRTSSGKPDTGALLRHAALAEQHEQHSAPGGVAGATGTDARRTPLDVILALYAEVLGRPDATPEDSFAGLGGDSLSYVEVSLRLEQLVGELPRGWPSLSVGKLADVAAGAAAAGAGATVAPGATGAGATGSRSLDAPRRRRRMPRIETPALLRAIAIVLIVGTHANLFFVQGGAHLLLAVAGYNLARFQLADAPGRRRVAGLLKSTAQVVVPAALWIGAVGLVTGGYRPTTALFVNNFLGDESWNRQWQFWFLEAIVWTMVALAAVFAVPRVDRLERRHPFAFALGVLGVALAARLLLTGGVEAEGIPAYMTLGVVWCIALGWLVARSSTLAQRLTASALTLVTVPGFFGEPGREAIVVAGVLVLLWLPAVPVPRLLVPVIGLLAGASMFIYLTHWQVYPPLEYHVPWLATLLSLVIGVLVWKAYSFVVARGAAVLARRRRR</sequence>
<dbReference type="PANTHER" id="PTHR43767">
    <property type="entry name" value="LONG-CHAIN-FATTY-ACID--COA LIGASE"/>
    <property type="match status" value="1"/>
</dbReference>
<dbReference type="KEGG" id="agm:DCE93_00440"/>
<dbReference type="InterPro" id="IPR000873">
    <property type="entry name" value="AMP-dep_synth/lig_dom"/>
</dbReference>
<evidence type="ECO:0000256" key="1">
    <source>
        <dbReference type="SAM" id="Phobius"/>
    </source>
</evidence>
<dbReference type="Pfam" id="PF01757">
    <property type="entry name" value="Acyl_transf_3"/>
    <property type="match status" value="1"/>
</dbReference>
<feature type="transmembrane region" description="Helical" evidence="1">
    <location>
        <begin position="761"/>
        <end position="780"/>
    </location>
</feature>
<evidence type="ECO:0000313" key="4">
    <source>
        <dbReference type="Proteomes" id="UP000244729"/>
    </source>
</evidence>
<dbReference type="Gene3D" id="3.40.50.12780">
    <property type="entry name" value="N-terminal domain of ligase-like"/>
    <property type="match status" value="1"/>
</dbReference>
<evidence type="ECO:0000313" key="3">
    <source>
        <dbReference type="EMBL" id="AWB94327.1"/>
    </source>
</evidence>
<dbReference type="Pfam" id="PF00550">
    <property type="entry name" value="PP-binding"/>
    <property type="match status" value="1"/>
</dbReference>
<dbReference type="GO" id="GO:0016747">
    <property type="term" value="F:acyltransferase activity, transferring groups other than amino-acyl groups"/>
    <property type="evidence" value="ECO:0007669"/>
    <property type="project" value="InterPro"/>
</dbReference>
<feature type="transmembrane region" description="Helical" evidence="1">
    <location>
        <begin position="862"/>
        <end position="891"/>
    </location>
</feature>
<protein>
    <submittedName>
        <fullName evidence="3">AMP-dependent synthetase</fullName>
    </submittedName>
</protein>
<feature type="transmembrane region" description="Helical" evidence="1">
    <location>
        <begin position="735"/>
        <end position="755"/>
    </location>
</feature>
<keyword evidence="4" id="KW-1185">Reference proteome</keyword>
<feature type="transmembrane region" description="Helical" evidence="1">
    <location>
        <begin position="830"/>
        <end position="850"/>
    </location>
</feature>
<dbReference type="AlphaFoldDB" id="A0A2S0WSM6"/>
<accession>A0A2S0WSM6</accession>